<dbReference type="InterPro" id="IPR000326">
    <property type="entry name" value="PAP2/HPO"/>
</dbReference>
<feature type="transmembrane region" description="Helical" evidence="1">
    <location>
        <begin position="207"/>
        <end position="230"/>
    </location>
</feature>
<dbReference type="Proteomes" id="UP000386847">
    <property type="component" value="Chromosome"/>
</dbReference>
<proteinExistence type="predicted"/>
<evidence type="ECO:0000256" key="1">
    <source>
        <dbReference type="SAM" id="Phobius"/>
    </source>
</evidence>
<dbReference type="SUPFAM" id="SSF48317">
    <property type="entry name" value="Acid phosphatase/Vanadium-dependent haloperoxidase"/>
    <property type="match status" value="1"/>
</dbReference>
<dbReference type="Gene3D" id="1.20.144.10">
    <property type="entry name" value="Phosphatidic acid phosphatase type 2/haloperoxidase"/>
    <property type="match status" value="2"/>
</dbReference>
<feature type="transmembrane region" description="Helical" evidence="1">
    <location>
        <begin position="78"/>
        <end position="102"/>
    </location>
</feature>
<dbReference type="KEGG" id="rain:Rai3103_03110"/>
<dbReference type="SMART" id="SM00014">
    <property type="entry name" value="acidPPc"/>
    <property type="match status" value="1"/>
</dbReference>
<feature type="transmembrane region" description="Helical" evidence="1">
    <location>
        <begin position="151"/>
        <end position="171"/>
    </location>
</feature>
<sequence>MTVPDHLPSTPRRALQEENENGIFRRSDYPLTLILVAVVAILLITGLGFLLKSHPVDLPLAKAMNSLHSGAFGSLTSAIYHIISPVPAIIITAVICALIWLVGKSLRTAIAFGGLVAVTWLPSAVVKLLVHRPRPDAALMPHAFSPVQTDASFPSGHTVFIVAFVIAVAYLLRGTRWQRPWKVIGTVLVIVVALAIMIDAMHFPTDVLASVAWSLAVAPAVRVVGVDLLMPRIPFLAPASERREIAR</sequence>
<dbReference type="AlphaFoldDB" id="A0A5Q2FDM8"/>
<dbReference type="EMBL" id="CP045725">
    <property type="protein sequence ID" value="QGF22825.1"/>
    <property type="molecule type" value="Genomic_DNA"/>
</dbReference>
<evidence type="ECO:0000313" key="3">
    <source>
        <dbReference type="EMBL" id="QGF22825.1"/>
    </source>
</evidence>
<feature type="domain" description="Phosphatidic acid phosphatase type 2/haloperoxidase" evidence="2">
    <location>
        <begin position="112"/>
        <end position="222"/>
    </location>
</feature>
<keyword evidence="1" id="KW-0472">Membrane</keyword>
<name>A0A5Q2FDM8_9ACTN</name>
<reference evidence="3 4" key="1">
    <citation type="submission" date="2019-10" db="EMBL/GenBank/DDBJ databases">
        <title>Genomic analysis of Raineyella sp. CBA3103.</title>
        <authorList>
            <person name="Roh S.W."/>
        </authorList>
    </citation>
    <scope>NUCLEOTIDE SEQUENCE [LARGE SCALE GENOMIC DNA]</scope>
    <source>
        <strain evidence="3 4">CBA3103</strain>
    </source>
</reference>
<feature type="transmembrane region" description="Helical" evidence="1">
    <location>
        <begin position="31"/>
        <end position="51"/>
    </location>
</feature>
<gene>
    <name evidence="3" type="ORF">Rai3103_03110</name>
</gene>
<feature type="transmembrane region" description="Helical" evidence="1">
    <location>
        <begin position="183"/>
        <end position="201"/>
    </location>
</feature>
<keyword evidence="4" id="KW-1185">Reference proteome</keyword>
<dbReference type="RefSeq" id="WP_153571352.1">
    <property type="nucleotide sequence ID" value="NZ_CP045725.1"/>
</dbReference>
<keyword evidence="1" id="KW-0812">Transmembrane</keyword>
<feature type="transmembrane region" description="Helical" evidence="1">
    <location>
        <begin position="109"/>
        <end position="131"/>
    </location>
</feature>
<dbReference type="InterPro" id="IPR036938">
    <property type="entry name" value="PAP2/HPO_sf"/>
</dbReference>
<organism evidence="3 4">
    <name type="scientific">Raineyella fluvialis</name>
    <dbReference type="NCBI Taxonomy" id="2662261"/>
    <lineage>
        <taxon>Bacteria</taxon>
        <taxon>Bacillati</taxon>
        <taxon>Actinomycetota</taxon>
        <taxon>Actinomycetes</taxon>
        <taxon>Propionibacteriales</taxon>
        <taxon>Propionibacteriaceae</taxon>
        <taxon>Raineyella</taxon>
    </lineage>
</organism>
<evidence type="ECO:0000313" key="4">
    <source>
        <dbReference type="Proteomes" id="UP000386847"/>
    </source>
</evidence>
<accession>A0A5Q2FDM8</accession>
<keyword evidence="1" id="KW-1133">Transmembrane helix</keyword>
<protein>
    <submittedName>
        <fullName evidence="3">Phosphatase PAP2 family protein</fullName>
    </submittedName>
</protein>
<evidence type="ECO:0000259" key="2">
    <source>
        <dbReference type="SMART" id="SM00014"/>
    </source>
</evidence>
<dbReference type="Pfam" id="PF01569">
    <property type="entry name" value="PAP2"/>
    <property type="match status" value="1"/>
</dbReference>